<dbReference type="Proteomes" id="UP001432027">
    <property type="component" value="Unassembled WGS sequence"/>
</dbReference>
<organism evidence="1 2">
    <name type="scientific">Pristionchus entomophagus</name>
    <dbReference type="NCBI Taxonomy" id="358040"/>
    <lineage>
        <taxon>Eukaryota</taxon>
        <taxon>Metazoa</taxon>
        <taxon>Ecdysozoa</taxon>
        <taxon>Nematoda</taxon>
        <taxon>Chromadorea</taxon>
        <taxon>Rhabditida</taxon>
        <taxon>Rhabditina</taxon>
        <taxon>Diplogasteromorpha</taxon>
        <taxon>Diplogasteroidea</taxon>
        <taxon>Neodiplogasteridae</taxon>
        <taxon>Pristionchus</taxon>
    </lineage>
</organism>
<dbReference type="EMBL" id="BTSX01000003">
    <property type="protein sequence ID" value="GMS91020.1"/>
    <property type="molecule type" value="Genomic_DNA"/>
</dbReference>
<keyword evidence="2" id="KW-1185">Reference proteome</keyword>
<proteinExistence type="predicted"/>
<name>A0AAV5TEE7_9BILA</name>
<feature type="non-terminal residue" evidence="1">
    <location>
        <position position="1"/>
    </location>
</feature>
<gene>
    <name evidence="1" type="ORF">PENTCL1PPCAC_13195</name>
</gene>
<accession>A0AAV5TEE7</accession>
<protein>
    <recommendedName>
        <fullName evidence="3">EB domain-containing protein</fullName>
    </recommendedName>
</protein>
<reference evidence="1" key="1">
    <citation type="submission" date="2023-10" db="EMBL/GenBank/DDBJ databases">
        <title>Genome assembly of Pristionchus species.</title>
        <authorList>
            <person name="Yoshida K."/>
            <person name="Sommer R.J."/>
        </authorList>
    </citation>
    <scope>NUCLEOTIDE SEQUENCE</scope>
    <source>
        <strain evidence="1">RS0144</strain>
    </source>
</reference>
<feature type="non-terminal residue" evidence="1">
    <location>
        <position position="96"/>
    </location>
</feature>
<evidence type="ECO:0000313" key="2">
    <source>
        <dbReference type="Proteomes" id="UP001432027"/>
    </source>
</evidence>
<dbReference type="AlphaFoldDB" id="A0AAV5TEE7"/>
<comment type="caution">
    <text evidence="1">The sequence shown here is derived from an EMBL/GenBank/DDBJ whole genome shotgun (WGS) entry which is preliminary data.</text>
</comment>
<evidence type="ECO:0008006" key="3">
    <source>
        <dbReference type="Google" id="ProtNLM"/>
    </source>
</evidence>
<sequence>NLNEKNESCFGDLCVLSYFEENGDKTSVRQGCAFGGFYAELKGQCVKDRTVVECICSDVDFCNNERTIKSNTTLVQLKQINCFTHYASFQYETVRE</sequence>
<evidence type="ECO:0000313" key="1">
    <source>
        <dbReference type="EMBL" id="GMS91020.1"/>
    </source>
</evidence>